<protein>
    <recommendedName>
        <fullName evidence="5">Secreted protein</fullName>
    </recommendedName>
</protein>
<feature type="compositionally biased region" description="Polar residues" evidence="1">
    <location>
        <begin position="32"/>
        <end position="41"/>
    </location>
</feature>
<sequence length="127" mass="13863">MQFRIVPLTVAFLAAGAIAAPVESAARDITPDTYSTRSKWNAGSAEDKREITPDTYSTRNKWNAGSAEDKREVTPDTYSTRSKWNAGTAEEKREASPEPEPKLDADGNVVDCCYSTRSQRSASEADA</sequence>
<keyword evidence="2" id="KW-0732">Signal</keyword>
<feature type="signal peptide" evidence="2">
    <location>
        <begin position="1"/>
        <end position="19"/>
    </location>
</feature>
<feature type="compositionally biased region" description="Polar residues" evidence="1">
    <location>
        <begin position="54"/>
        <end position="63"/>
    </location>
</feature>
<evidence type="ECO:0000256" key="1">
    <source>
        <dbReference type="SAM" id="MobiDB-lite"/>
    </source>
</evidence>
<feature type="region of interest" description="Disordered" evidence="1">
    <location>
        <begin position="22"/>
        <end position="127"/>
    </location>
</feature>
<evidence type="ECO:0000256" key="2">
    <source>
        <dbReference type="SAM" id="SignalP"/>
    </source>
</evidence>
<feature type="compositionally biased region" description="Polar residues" evidence="1">
    <location>
        <begin position="115"/>
        <end position="127"/>
    </location>
</feature>
<feature type="compositionally biased region" description="Polar residues" evidence="1">
    <location>
        <begin position="76"/>
        <end position="85"/>
    </location>
</feature>
<evidence type="ECO:0000313" key="4">
    <source>
        <dbReference type="Proteomes" id="UP001270362"/>
    </source>
</evidence>
<gene>
    <name evidence="3" type="ORF">B0T22DRAFT_440951</name>
</gene>
<organism evidence="3 4">
    <name type="scientific">Podospora appendiculata</name>
    <dbReference type="NCBI Taxonomy" id="314037"/>
    <lineage>
        <taxon>Eukaryota</taxon>
        <taxon>Fungi</taxon>
        <taxon>Dikarya</taxon>
        <taxon>Ascomycota</taxon>
        <taxon>Pezizomycotina</taxon>
        <taxon>Sordariomycetes</taxon>
        <taxon>Sordariomycetidae</taxon>
        <taxon>Sordariales</taxon>
        <taxon>Podosporaceae</taxon>
        <taxon>Podospora</taxon>
    </lineage>
</organism>
<evidence type="ECO:0008006" key="5">
    <source>
        <dbReference type="Google" id="ProtNLM"/>
    </source>
</evidence>
<evidence type="ECO:0000313" key="3">
    <source>
        <dbReference type="EMBL" id="KAK3689472.1"/>
    </source>
</evidence>
<dbReference type="Proteomes" id="UP001270362">
    <property type="component" value="Unassembled WGS sequence"/>
</dbReference>
<dbReference type="EMBL" id="JAULSO010000002">
    <property type="protein sequence ID" value="KAK3689472.1"/>
    <property type="molecule type" value="Genomic_DNA"/>
</dbReference>
<dbReference type="AlphaFoldDB" id="A0AAE0XBE1"/>
<feature type="chain" id="PRO_5042178948" description="Secreted protein" evidence="2">
    <location>
        <begin position="20"/>
        <end position="127"/>
    </location>
</feature>
<reference evidence="3" key="1">
    <citation type="journal article" date="2023" name="Mol. Phylogenet. Evol.">
        <title>Genome-scale phylogeny and comparative genomics of the fungal order Sordariales.</title>
        <authorList>
            <person name="Hensen N."/>
            <person name="Bonometti L."/>
            <person name="Westerberg I."/>
            <person name="Brannstrom I.O."/>
            <person name="Guillou S."/>
            <person name="Cros-Aarteil S."/>
            <person name="Calhoun S."/>
            <person name="Haridas S."/>
            <person name="Kuo A."/>
            <person name="Mondo S."/>
            <person name="Pangilinan J."/>
            <person name="Riley R."/>
            <person name="LaButti K."/>
            <person name="Andreopoulos B."/>
            <person name="Lipzen A."/>
            <person name="Chen C."/>
            <person name="Yan M."/>
            <person name="Daum C."/>
            <person name="Ng V."/>
            <person name="Clum A."/>
            <person name="Steindorff A."/>
            <person name="Ohm R.A."/>
            <person name="Martin F."/>
            <person name="Silar P."/>
            <person name="Natvig D.O."/>
            <person name="Lalanne C."/>
            <person name="Gautier V."/>
            <person name="Ament-Velasquez S.L."/>
            <person name="Kruys A."/>
            <person name="Hutchinson M.I."/>
            <person name="Powell A.J."/>
            <person name="Barry K."/>
            <person name="Miller A.N."/>
            <person name="Grigoriev I.V."/>
            <person name="Debuchy R."/>
            <person name="Gladieux P."/>
            <person name="Hiltunen Thoren M."/>
            <person name="Johannesson H."/>
        </authorList>
    </citation>
    <scope>NUCLEOTIDE SEQUENCE</scope>
    <source>
        <strain evidence="3">CBS 314.62</strain>
    </source>
</reference>
<feature type="compositionally biased region" description="Basic and acidic residues" evidence="1">
    <location>
        <begin position="89"/>
        <end position="105"/>
    </location>
</feature>
<reference evidence="3" key="2">
    <citation type="submission" date="2023-06" db="EMBL/GenBank/DDBJ databases">
        <authorList>
            <consortium name="Lawrence Berkeley National Laboratory"/>
            <person name="Haridas S."/>
            <person name="Hensen N."/>
            <person name="Bonometti L."/>
            <person name="Westerberg I."/>
            <person name="Brannstrom I.O."/>
            <person name="Guillou S."/>
            <person name="Cros-Aarteil S."/>
            <person name="Calhoun S."/>
            <person name="Kuo A."/>
            <person name="Mondo S."/>
            <person name="Pangilinan J."/>
            <person name="Riley R."/>
            <person name="Labutti K."/>
            <person name="Andreopoulos B."/>
            <person name="Lipzen A."/>
            <person name="Chen C."/>
            <person name="Yanf M."/>
            <person name="Daum C."/>
            <person name="Ng V."/>
            <person name="Clum A."/>
            <person name="Steindorff A."/>
            <person name="Ohm R."/>
            <person name="Martin F."/>
            <person name="Silar P."/>
            <person name="Natvig D."/>
            <person name="Lalanne C."/>
            <person name="Gautier V."/>
            <person name="Ament-Velasquez S.L."/>
            <person name="Kruys A."/>
            <person name="Hutchinson M.I."/>
            <person name="Powell A.J."/>
            <person name="Barry K."/>
            <person name="Miller A.N."/>
            <person name="Grigoriev I.V."/>
            <person name="Debuchy R."/>
            <person name="Gladieux P."/>
            <person name="Thoren M.H."/>
            <person name="Johannesson H."/>
        </authorList>
    </citation>
    <scope>NUCLEOTIDE SEQUENCE</scope>
    <source>
        <strain evidence="3">CBS 314.62</strain>
    </source>
</reference>
<proteinExistence type="predicted"/>
<name>A0AAE0XBE1_9PEZI</name>
<keyword evidence="4" id="KW-1185">Reference proteome</keyword>
<accession>A0AAE0XBE1</accession>
<comment type="caution">
    <text evidence="3">The sequence shown here is derived from an EMBL/GenBank/DDBJ whole genome shotgun (WGS) entry which is preliminary data.</text>
</comment>